<organism evidence="2">
    <name type="scientific">marine metagenome</name>
    <dbReference type="NCBI Taxonomy" id="408172"/>
    <lineage>
        <taxon>unclassified sequences</taxon>
        <taxon>metagenomes</taxon>
        <taxon>ecological metagenomes</taxon>
    </lineage>
</organism>
<dbReference type="Pfam" id="PF13088">
    <property type="entry name" value="BNR_2"/>
    <property type="match status" value="1"/>
</dbReference>
<reference evidence="2" key="1">
    <citation type="submission" date="2018-05" db="EMBL/GenBank/DDBJ databases">
        <authorList>
            <person name="Lanie J.A."/>
            <person name="Ng W.-L."/>
            <person name="Kazmierczak K.M."/>
            <person name="Andrzejewski T.M."/>
            <person name="Davidsen T.M."/>
            <person name="Wayne K.J."/>
            <person name="Tettelin H."/>
            <person name="Glass J.I."/>
            <person name="Rusch D."/>
            <person name="Podicherti R."/>
            <person name="Tsui H.-C.T."/>
            <person name="Winkler M.E."/>
        </authorList>
    </citation>
    <scope>NUCLEOTIDE SEQUENCE</scope>
</reference>
<dbReference type="Gene3D" id="2.120.10.10">
    <property type="match status" value="1"/>
</dbReference>
<gene>
    <name evidence="2" type="ORF">METZ01_LOCUS435588</name>
</gene>
<feature type="non-terminal residue" evidence="2">
    <location>
        <position position="138"/>
    </location>
</feature>
<dbReference type="InterPro" id="IPR036278">
    <property type="entry name" value="Sialidase_sf"/>
</dbReference>
<name>A0A382YHM8_9ZZZZ</name>
<dbReference type="InterPro" id="IPR011040">
    <property type="entry name" value="Sialidase"/>
</dbReference>
<sequence>MIILGDGAWLAGASLEKDGWDVFVDRSEDRGQTWTASDLVARDPAVFTGHGAIQPTLWESAPGQVHMLVRTTCGKIGRSDSSDCGRNWSPLYTTDLPNNNSGLDLAHLNDGTLALVCNPVGKGRTPICILLSTDKGQT</sequence>
<proteinExistence type="predicted"/>
<feature type="domain" description="Sialidase" evidence="1">
    <location>
        <begin position="2"/>
        <end position="137"/>
    </location>
</feature>
<evidence type="ECO:0000259" key="1">
    <source>
        <dbReference type="Pfam" id="PF13088"/>
    </source>
</evidence>
<evidence type="ECO:0000313" key="2">
    <source>
        <dbReference type="EMBL" id="SVD82734.1"/>
    </source>
</evidence>
<dbReference type="PANTHER" id="PTHR43752">
    <property type="entry name" value="BNR/ASP-BOX REPEAT FAMILY PROTEIN"/>
    <property type="match status" value="1"/>
</dbReference>
<dbReference type="SUPFAM" id="SSF50939">
    <property type="entry name" value="Sialidases"/>
    <property type="match status" value="1"/>
</dbReference>
<dbReference type="PANTHER" id="PTHR43752:SF2">
    <property type="entry name" value="BNR_ASP-BOX REPEAT FAMILY PROTEIN"/>
    <property type="match status" value="1"/>
</dbReference>
<dbReference type="AlphaFoldDB" id="A0A382YHM8"/>
<accession>A0A382YHM8</accession>
<protein>
    <recommendedName>
        <fullName evidence="1">Sialidase domain-containing protein</fullName>
    </recommendedName>
</protein>
<dbReference type="EMBL" id="UINC01175875">
    <property type="protein sequence ID" value="SVD82734.1"/>
    <property type="molecule type" value="Genomic_DNA"/>
</dbReference>
<dbReference type="CDD" id="cd15482">
    <property type="entry name" value="Sialidase_non-viral"/>
    <property type="match status" value="1"/>
</dbReference>